<gene>
    <name evidence="1" type="ORF">OG469_37555</name>
</gene>
<sequence>MEHPQPSAAHAPDRGAEVHPELVALLVGAAEAPPEWAASVTPQARLDGDLMLDECELAALAVLLRERFGPGADLAALRAGLDLAGLESLTVGALERALLPGRVS</sequence>
<accession>A0ABZ1WIV0</accession>
<dbReference type="RefSeq" id="WP_329493197.1">
    <property type="nucleotide sequence ID" value="NZ_CP108460.1"/>
</dbReference>
<proteinExistence type="predicted"/>
<protein>
    <recommendedName>
        <fullName evidence="3">Acyl carrier protein</fullName>
    </recommendedName>
</protein>
<name>A0ABZ1WIV0_9ACTN</name>
<reference evidence="1 2" key="1">
    <citation type="submission" date="2022-10" db="EMBL/GenBank/DDBJ databases">
        <title>The complete genomes of actinobacterial strains from the NBC collection.</title>
        <authorList>
            <person name="Joergensen T.S."/>
            <person name="Alvarez Arevalo M."/>
            <person name="Sterndorff E.B."/>
            <person name="Faurdal D."/>
            <person name="Vuksanovic O."/>
            <person name="Mourched A.-S."/>
            <person name="Charusanti P."/>
            <person name="Shaw S."/>
            <person name="Blin K."/>
            <person name="Weber T."/>
        </authorList>
    </citation>
    <scope>NUCLEOTIDE SEQUENCE [LARGE SCALE GENOMIC DNA]</scope>
    <source>
        <strain evidence="1 2">NBC_01247</strain>
    </source>
</reference>
<evidence type="ECO:0000313" key="1">
    <source>
        <dbReference type="EMBL" id="WUS60699.1"/>
    </source>
</evidence>
<dbReference type="EMBL" id="CP108482">
    <property type="protein sequence ID" value="WUS60699.1"/>
    <property type="molecule type" value="Genomic_DNA"/>
</dbReference>
<dbReference type="Proteomes" id="UP001432014">
    <property type="component" value="Chromosome"/>
</dbReference>
<evidence type="ECO:0000313" key="2">
    <source>
        <dbReference type="Proteomes" id="UP001432014"/>
    </source>
</evidence>
<evidence type="ECO:0008006" key="3">
    <source>
        <dbReference type="Google" id="ProtNLM"/>
    </source>
</evidence>
<keyword evidence="2" id="KW-1185">Reference proteome</keyword>
<organism evidence="1 2">
    <name type="scientific">Kitasatospora herbaricolor</name>
    <dbReference type="NCBI Taxonomy" id="68217"/>
    <lineage>
        <taxon>Bacteria</taxon>
        <taxon>Bacillati</taxon>
        <taxon>Actinomycetota</taxon>
        <taxon>Actinomycetes</taxon>
        <taxon>Kitasatosporales</taxon>
        <taxon>Streptomycetaceae</taxon>
        <taxon>Kitasatospora</taxon>
    </lineage>
</organism>